<dbReference type="GO" id="GO:0019894">
    <property type="term" value="F:kinesin binding"/>
    <property type="evidence" value="ECO:0007669"/>
    <property type="project" value="TreeGrafter"/>
</dbReference>
<evidence type="ECO:0000256" key="2">
    <source>
        <dbReference type="ARBA" id="ARBA00022490"/>
    </source>
</evidence>
<dbReference type="InterPro" id="IPR011990">
    <property type="entry name" value="TPR-like_helical_dom_sf"/>
</dbReference>
<comment type="subcellular location">
    <subcellularLocation>
        <location evidence="1">Cytoplasm</location>
    </subcellularLocation>
</comment>
<comment type="caution">
    <text evidence="6">The sequence shown here is derived from an EMBL/GenBank/DDBJ whole genome shotgun (WGS) entry which is preliminary data.</text>
</comment>
<dbReference type="InterPro" id="IPR002151">
    <property type="entry name" value="Kinesin_light"/>
</dbReference>
<dbReference type="GO" id="GO:0007018">
    <property type="term" value="P:microtubule-based movement"/>
    <property type="evidence" value="ECO:0007669"/>
    <property type="project" value="TreeGrafter"/>
</dbReference>
<feature type="region of interest" description="Disordered" evidence="5">
    <location>
        <begin position="239"/>
        <end position="289"/>
    </location>
</feature>
<dbReference type="Gene3D" id="1.25.40.10">
    <property type="entry name" value="Tetratricopeptide repeat domain"/>
    <property type="match status" value="3"/>
</dbReference>
<evidence type="ECO:0000313" key="6">
    <source>
        <dbReference type="EMBL" id="PNH05427.1"/>
    </source>
</evidence>
<dbReference type="OrthoDB" id="5986190at2759"/>
<keyword evidence="2" id="KW-0963">Cytoplasm</keyword>
<dbReference type="EMBL" id="PGGS01000306">
    <property type="protein sequence ID" value="PNH05427.1"/>
    <property type="molecule type" value="Genomic_DNA"/>
</dbReference>
<reference evidence="6 7" key="1">
    <citation type="journal article" date="2017" name="Mol. Biol. Evol.">
        <title>The 4-celled Tetrabaena socialis nuclear genome reveals the essential components for genetic control of cell number at the origin of multicellularity in the volvocine lineage.</title>
        <authorList>
            <person name="Featherston J."/>
            <person name="Arakaki Y."/>
            <person name="Hanschen E.R."/>
            <person name="Ferris P.J."/>
            <person name="Michod R.E."/>
            <person name="Olson B.J.S.C."/>
            <person name="Nozaki H."/>
            <person name="Durand P.M."/>
        </authorList>
    </citation>
    <scope>NUCLEOTIDE SEQUENCE [LARGE SCALE GENOMIC DNA]</scope>
    <source>
        <strain evidence="6 7">NIES-571</strain>
    </source>
</reference>
<dbReference type="AlphaFoldDB" id="A0A2J7ZYT4"/>
<feature type="region of interest" description="Disordered" evidence="5">
    <location>
        <begin position="340"/>
        <end position="389"/>
    </location>
</feature>
<sequence length="573" mass="59875">MEDPAKRNPSSNGTAPPPTCVFEVWRTEPSKLCVLHPTVERYRLYDILRGVDMAACEASSSDDLQRILTEINDSIGVRQLNLDVQRALLNACALPDPVAELAARASIDSGVGAPGDAAAGADAAAAGRRARTQGELLVRGGRYREAEPFLRAALELFYRACDGRPAGQAPLEDWAGGHHQLGSLLCLMGRYGEAEYLHRRALQLRERGAPGPDASLVASSLHNLADVLAEAAKARGRRRLGELEGRGERGTAGSAGVPGSGEAGAAEVAEVASSGAGPEELRPPAPAPAGDMLREAEALYRRCLEVRRGLHGESHPATARTQAGLARALILLREMGAAAASSANTTTSSTTAPTSQQQQQQQEQQGQQQHDCRHDQHQQHQQPERPDEAGMLARAALEAQEREFGPQHPEVALSLHVLAAWHELHGQLAEAEVLRRRALGIQRVCLGAGHPLVASGGVALARVLLAKSEGAGADVPGAAVRAGSESGGDAGADGGCRDPGVSTEAGLAVEGGWATRTPPQGVGGEGADEGKGWVAEARELLGAAVEAFEARLVPEALCLLYARDLATVAAARA</sequence>
<dbReference type="Proteomes" id="UP000236333">
    <property type="component" value="Unassembled WGS sequence"/>
</dbReference>
<dbReference type="Pfam" id="PF13424">
    <property type="entry name" value="TPR_12"/>
    <property type="match status" value="2"/>
</dbReference>
<dbReference type="PANTHER" id="PTHR45783:SF3">
    <property type="entry name" value="KINESIN LIGHT CHAIN"/>
    <property type="match status" value="1"/>
</dbReference>
<dbReference type="Pfam" id="PF13374">
    <property type="entry name" value="TPR_10"/>
    <property type="match status" value="1"/>
</dbReference>
<keyword evidence="4" id="KW-0802">TPR repeat</keyword>
<dbReference type="SUPFAM" id="SSF48452">
    <property type="entry name" value="TPR-like"/>
    <property type="match status" value="2"/>
</dbReference>
<feature type="compositionally biased region" description="Basic and acidic residues" evidence="5">
    <location>
        <begin position="370"/>
        <end position="388"/>
    </location>
</feature>
<name>A0A2J7ZYT4_9CHLO</name>
<keyword evidence="3" id="KW-0677">Repeat</keyword>
<feature type="compositionally biased region" description="Low complexity" evidence="5">
    <location>
        <begin position="263"/>
        <end position="277"/>
    </location>
</feature>
<protein>
    <submittedName>
        <fullName evidence="6">Nephrocystin-3</fullName>
    </submittedName>
</protein>
<gene>
    <name evidence="6" type="ORF">TSOC_008307</name>
</gene>
<evidence type="ECO:0000256" key="3">
    <source>
        <dbReference type="ARBA" id="ARBA00022737"/>
    </source>
</evidence>
<organism evidence="6 7">
    <name type="scientific">Tetrabaena socialis</name>
    <dbReference type="NCBI Taxonomy" id="47790"/>
    <lineage>
        <taxon>Eukaryota</taxon>
        <taxon>Viridiplantae</taxon>
        <taxon>Chlorophyta</taxon>
        <taxon>core chlorophytes</taxon>
        <taxon>Chlorophyceae</taxon>
        <taxon>CS clade</taxon>
        <taxon>Chlamydomonadales</taxon>
        <taxon>Tetrabaenaceae</taxon>
        <taxon>Tetrabaena</taxon>
    </lineage>
</organism>
<accession>A0A2J7ZYT4</accession>
<feature type="compositionally biased region" description="Basic and acidic residues" evidence="5">
    <location>
        <begin position="239"/>
        <end position="249"/>
    </location>
</feature>
<dbReference type="GO" id="GO:0005871">
    <property type="term" value="C:kinesin complex"/>
    <property type="evidence" value="ECO:0007669"/>
    <property type="project" value="InterPro"/>
</dbReference>
<evidence type="ECO:0000313" key="7">
    <source>
        <dbReference type="Proteomes" id="UP000236333"/>
    </source>
</evidence>
<proteinExistence type="predicted"/>
<feature type="compositionally biased region" description="Low complexity" evidence="5">
    <location>
        <begin position="340"/>
        <end position="369"/>
    </location>
</feature>
<keyword evidence="7" id="KW-1185">Reference proteome</keyword>
<dbReference type="GO" id="GO:0005737">
    <property type="term" value="C:cytoplasm"/>
    <property type="evidence" value="ECO:0007669"/>
    <property type="project" value="UniProtKB-SubCell"/>
</dbReference>
<evidence type="ECO:0000256" key="5">
    <source>
        <dbReference type="SAM" id="MobiDB-lite"/>
    </source>
</evidence>
<dbReference type="PANTHER" id="PTHR45783">
    <property type="entry name" value="KINESIN LIGHT CHAIN"/>
    <property type="match status" value="1"/>
</dbReference>
<evidence type="ECO:0000256" key="4">
    <source>
        <dbReference type="ARBA" id="ARBA00022803"/>
    </source>
</evidence>
<evidence type="ECO:0000256" key="1">
    <source>
        <dbReference type="ARBA" id="ARBA00004496"/>
    </source>
</evidence>